<keyword evidence="2" id="KW-1185">Reference proteome</keyword>
<evidence type="ECO:0000313" key="2">
    <source>
        <dbReference type="Proteomes" id="UP000196560"/>
    </source>
</evidence>
<dbReference type="EMBL" id="NFHO01000003">
    <property type="protein sequence ID" value="OUN43767.1"/>
    <property type="molecule type" value="Genomic_DNA"/>
</dbReference>
<organism evidence="1 2">
    <name type="scientific">Enorma massiliensis</name>
    <dbReference type="NCBI Taxonomy" id="1472761"/>
    <lineage>
        <taxon>Bacteria</taxon>
        <taxon>Bacillati</taxon>
        <taxon>Actinomycetota</taxon>
        <taxon>Coriobacteriia</taxon>
        <taxon>Coriobacteriales</taxon>
        <taxon>Coriobacteriaceae</taxon>
        <taxon>Enorma</taxon>
    </lineage>
</organism>
<dbReference type="RefSeq" id="WP_087186063.1">
    <property type="nucleotide sequence ID" value="NZ_NFHO01000003.1"/>
</dbReference>
<protein>
    <submittedName>
        <fullName evidence="1">Uncharacterized protein</fullName>
    </submittedName>
</protein>
<evidence type="ECO:0000313" key="1">
    <source>
        <dbReference type="EMBL" id="OUN43767.1"/>
    </source>
</evidence>
<name>A0A1Y3U9I0_9ACTN</name>
<dbReference type="Proteomes" id="UP000196560">
    <property type="component" value="Unassembled WGS sequence"/>
</dbReference>
<gene>
    <name evidence="1" type="ORF">B5G21_03515</name>
</gene>
<comment type="caution">
    <text evidence="1">The sequence shown here is derived from an EMBL/GenBank/DDBJ whole genome shotgun (WGS) entry which is preliminary data.</text>
</comment>
<sequence length="95" mass="10911">MVIDFEEKCRSLGIDGNDYHEAVMLQGRMIYKRMQEGDNTVDSYLDDIKSLPPKPMVALIRYDGLYRQYPKVFDFDGPIPGVEAPYPYAGREDGE</sequence>
<proteinExistence type="predicted"/>
<reference evidence="2" key="1">
    <citation type="submission" date="2017-04" db="EMBL/GenBank/DDBJ databases">
        <title>Function of individual gut microbiota members based on whole genome sequencing of pure cultures obtained from chicken caecum.</title>
        <authorList>
            <person name="Medvecky M."/>
            <person name="Cejkova D."/>
            <person name="Polansky O."/>
            <person name="Karasova D."/>
            <person name="Kubasova T."/>
            <person name="Cizek A."/>
            <person name="Rychlik I."/>
        </authorList>
    </citation>
    <scope>NUCLEOTIDE SEQUENCE [LARGE SCALE GENOMIC DNA]</scope>
    <source>
        <strain evidence="2">An70</strain>
    </source>
</reference>
<dbReference type="AlphaFoldDB" id="A0A1Y3U9I0"/>
<accession>A0A1Y3U9I0</accession>